<dbReference type="NCBIfam" id="TIGR01730">
    <property type="entry name" value="RND_mfp"/>
    <property type="match status" value="1"/>
</dbReference>
<dbReference type="Proteomes" id="UP000032414">
    <property type="component" value="Chromosome I"/>
</dbReference>
<dbReference type="PANTHER" id="PTHR30469">
    <property type="entry name" value="MULTIDRUG RESISTANCE PROTEIN MDTA"/>
    <property type="match status" value="1"/>
</dbReference>
<dbReference type="EMBL" id="LN614830">
    <property type="protein sequence ID" value="CEG59633.1"/>
    <property type="molecule type" value="Genomic_DNA"/>
</dbReference>
<feature type="domain" description="Multidrug resistance protein MdtA-like C-terminal permuted SH3" evidence="8">
    <location>
        <begin position="313"/>
        <end position="365"/>
    </location>
</feature>
<evidence type="ECO:0000313" key="12">
    <source>
        <dbReference type="Proteomes" id="UP000182998"/>
    </source>
</evidence>
<dbReference type="Gene3D" id="1.10.287.470">
    <property type="entry name" value="Helix hairpin bin"/>
    <property type="match status" value="1"/>
</dbReference>
<dbReference type="Pfam" id="PF25917">
    <property type="entry name" value="BSH_RND"/>
    <property type="match status" value="1"/>
</dbReference>
<dbReference type="OrthoDB" id="9806939at2"/>
<evidence type="ECO:0000259" key="8">
    <source>
        <dbReference type="Pfam" id="PF25967"/>
    </source>
</evidence>
<evidence type="ECO:0000256" key="2">
    <source>
        <dbReference type="ARBA" id="ARBA00009477"/>
    </source>
</evidence>
<dbReference type="RefSeq" id="WP_045098189.1">
    <property type="nucleotide sequence ID" value="NZ_CP020614.1"/>
</dbReference>
<dbReference type="AlphaFoldDB" id="A0A098GAY2"/>
<organism evidence="9 11">
    <name type="scientific">Legionella micdadei</name>
    <name type="common">Tatlockia micdadei</name>
    <dbReference type="NCBI Taxonomy" id="451"/>
    <lineage>
        <taxon>Bacteria</taxon>
        <taxon>Pseudomonadati</taxon>
        <taxon>Pseudomonadota</taxon>
        <taxon>Gammaproteobacteria</taxon>
        <taxon>Legionellales</taxon>
        <taxon>Legionellaceae</taxon>
        <taxon>Legionella</taxon>
    </lineage>
</organism>
<proteinExistence type="inferred from homology"/>
<evidence type="ECO:0000256" key="4">
    <source>
        <dbReference type="SAM" id="MobiDB-lite"/>
    </source>
</evidence>
<reference evidence="10 12" key="3">
    <citation type="submission" date="2016-10" db="EMBL/GenBank/DDBJ databases">
        <authorList>
            <person name="Varghese N."/>
            <person name="Submissions S."/>
        </authorList>
    </citation>
    <scope>NUCLEOTIDE SEQUENCE [LARGE SCALE GENOMIC DNA]</scope>
    <source>
        <strain evidence="10 12">ATCC 33218</strain>
    </source>
</reference>
<dbReference type="PANTHER" id="PTHR30469:SF37">
    <property type="entry name" value="RAGD PROTEIN"/>
    <property type="match status" value="1"/>
</dbReference>
<accession>A0A098GAY2</accession>
<dbReference type="InterPro" id="IPR058627">
    <property type="entry name" value="MdtA-like_C"/>
</dbReference>
<evidence type="ECO:0000256" key="3">
    <source>
        <dbReference type="ARBA" id="ARBA00022448"/>
    </source>
</evidence>
<evidence type="ECO:0000313" key="11">
    <source>
        <dbReference type="Proteomes" id="UP000032414"/>
    </source>
</evidence>
<evidence type="ECO:0000313" key="9">
    <source>
        <dbReference type="EMBL" id="CEG59633.1"/>
    </source>
</evidence>
<reference evidence="11" key="1">
    <citation type="submission" date="2014-09" db="EMBL/GenBank/DDBJ databases">
        <authorList>
            <person name="Gomez-Valero L."/>
        </authorList>
    </citation>
    <scope>NUCLEOTIDE SEQUENCE [LARGE SCALE GENOMIC DNA]</scope>
    <source>
        <strain evidence="11">ATCC33218</strain>
    </source>
</reference>
<dbReference type="KEGG" id="tmc:LMI_0272"/>
<dbReference type="Gene3D" id="2.40.420.20">
    <property type="match status" value="1"/>
</dbReference>
<dbReference type="Pfam" id="PF25967">
    <property type="entry name" value="RND-MFP_C"/>
    <property type="match status" value="1"/>
</dbReference>
<comment type="subcellular location">
    <subcellularLocation>
        <location evidence="1">Cell envelope</location>
    </subcellularLocation>
</comment>
<name>A0A098GAY2_LEGMI</name>
<dbReference type="InterPro" id="IPR058625">
    <property type="entry name" value="MdtA-like_BSH"/>
</dbReference>
<protein>
    <submittedName>
        <fullName evidence="9">HlyD-like secretion protein</fullName>
    </submittedName>
    <submittedName>
        <fullName evidence="10">RND family efflux transporter, MFP subunit</fullName>
    </submittedName>
</protein>
<evidence type="ECO:0000259" key="6">
    <source>
        <dbReference type="Pfam" id="PF25917"/>
    </source>
</evidence>
<dbReference type="InterPro" id="IPR058792">
    <property type="entry name" value="Beta-barrel_RND_2"/>
</dbReference>
<feature type="domain" description="CusB-like beta-barrel" evidence="7">
    <location>
        <begin position="233"/>
        <end position="303"/>
    </location>
</feature>
<dbReference type="PATRIC" id="fig|451.8.peg.574"/>
<feature type="transmembrane region" description="Helical" evidence="5">
    <location>
        <begin position="13"/>
        <end position="33"/>
    </location>
</feature>
<dbReference type="SUPFAM" id="SSF111369">
    <property type="entry name" value="HlyD-like secretion proteins"/>
    <property type="match status" value="1"/>
</dbReference>
<feature type="region of interest" description="Disordered" evidence="4">
    <location>
        <begin position="374"/>
        <end position="393"/>
    </location>
</feature>
<comment type="similarity">
    <text evidence="2">Belongs to the membrane fusion protein (MFP) (TC 8.A.1) family.</text>
</comment>
<keyword evidence="5" id="KW-1133">Transmembrane helix</keyword>
<keyword evidence="5" id="KW-0472">Membrane</keyword>
<sequence>MTEESHLPKKSKLLRNILVVICLALLFALFIIFSRIQANTKLRKYTNTQSTLVVATLVTKPGPAAEEIILPATVQAWHDATIYARTNGYIKNWYVDIGSRVKEGDLLAEIEAPEVNAQLHQAEADLNTAIANENIAAITAKRWVNLLKSASVSKQETDEKISTQQATAALKLAAQANRDRLRDLVSYERVVAPFDGVISQRSIDIGSLINAGSGTNVFPLFHIVQAHRLRAYVQIPQTYVANIKPDMEVSLYFSEHPGKSFPAKLYQTADAINPVTLTLLAQFWADNPDGELLPGGFTEMHFKMPLSQKLIRIPVNALLFRSENLQVAVVDGNNTVKLRSITVSRDFGNEVEVSTGLQAGERIVLNPPDSLMDGQKVRLAPDNNDGLKEPAAK</sequence>
<evidence type="ECO:0000256" key="5">
    <source>
        <dbReference type="SAM" id="Phobius"/>
    </source>
</evidence>
<evidence type="ECO:0000259" key="7">
    <source>
        <dbReference type="Pfam" id="PF25954"/>
    </source>
</evidence>
<evidence type="ECO:0000256" key="1">
    <source>
        <dbReference type="ARBA" id="ARBA00004196"/>
    </source>
</evidence>
<dbReference type="HOGENOM" id="CLU_018816_1_4_6"/>
<dbReference type="Pfam" id="PF25954">
    <property type="entry name" value="Beta-barrel_RND_2"/>
    <property type="match status" value="1"/>
</dbReference>
<feature type="domain" description="Multidrug resistance protein MdtA-like barrel-sandwich hybrid" evidence="6">
    <location>
        <begin position="80"/>
        <end position="215"/>
    </location>
</feature>
<keyword evidence="12" id="KW-1185">Reference proteome</keyword>
<evidence type="ECO:0000313" key="10">
    <source>
        <dbReference type="EMBL" id="SCX95974.1"/>
    </source>
</evidence>
<keyword evidence="3" id="KW-0813">Transport</keyword>
<dbReference type="Gene3D" id="2.40.50.100">
    <property type="match status" value="1"/>
</dbReference>
<reference evidence="9" key="2">
    <citation type="submission" date="2014-09" db="EMBL/GenBank/DDBJ databases">
        <authorList>
            <person name="GOMEZ-VALERO Laura"/>
        </authorList>
    </citation>
    <scope>NUCLEOTIDE SEQUENCE</scope>
    <source>
        <strain evidence="9">ATCC33218</strain>
    </source>
</reference>
<dbReference type="InterPro" id="IPR006143">
    <property type="entry name" value="RND_pump_MFP"/>
</dbReference>
<dbReference type="Proteomes" id="UP000182998">
    <property type="component" value="Unassembled WGS sequence"/>
</dbReference>
<keyword evidence="5" id="KW-0812">Transmembrane</keyword>
<dbReference type="GO" id="GO:1990281">
    <property type="term" value="C:efflux pump complex"/>
    <property type="evidence" value="ECO:0007669"/>
    <property type="project" value="TreeGrafter"/>
</dbReference>
<dbReference type="Gene3D" id="2.40.30.170">
    <property type="match status" value="1"/>
</dbReference>
<dbReference type="GO" id="GO:0015562">
    <property type="term" value="F:efflux transmembrane transporter activity"/>
    <property type="evidence" value="ECO:0007669"/>
    <property type="project" value="TreeGrafter"/>
</dbReference>
<gene>
    <name evidence="9" type="ORF">LMI_0272</name>
    <name evidence="10" type="ORF">SAMN02982997_00503</name>
</gene>
<dbReference type="EMBL" id="FMVN01000002">
    <property type="protein sequence ID" value="SCX95974.1"/>
    <property type="molecule type" value="Genomic_DNA"/>
</dbReference>